<dbReference type="GO" id="GO:0006935">
    <property type="term" value="P:chemotaxis"/>
    <property type="evidence" value="ECO:0007669"/>
    <property type="project" value="UniProtKB-KW"/>
</dbReference>
<keyword evidence="4" id="KW-1003">Cell membrane</keyword>
<dbReference type="InterPro" id="IPR001543">
    <property type="entry name" value="FliN-like_C"/>
</dbReference>
<evidence type="ECO:0000256" key="7">
    <source>
        <dbReference type="ARBA" id="ARBA00023136"/>
    </source>
</evidence>
<evidence type="ECO:0000259" key="9">
    <source>
        <dbReference type="Pfam" id="PF01052"/>
    </source>
</evidence>
<dbReference type="GO" id="GO:0005886">
    <property type="term" value="C:plasma membrane"/>
    <property type="evidence" value="ECO:0007669"/>
    <property type="project" value="UniProtKB-SubCell"/>
</dbReference>
<keyword evidence="11" id="KW-1185">Reference proteome</keyword>
<dbReference type="InterPro" id="IPR012826">
    <property type="entry name" value="FliN"/>
</dbReference>
<dbReference type="PANTHER" id="PTHR43484">
    <property type="match status" value="1"/>
</dbReference>
<dbReference type="Gene3D" id="3.40.1550.10">
    <property type="entry name" value="CheC-like"/>
    <property type="match status" value="1"/>
</dbReference>
<evidence type="ECO:0000256" key="2">
    <source>
        <dbReference type="ARBA" id="ARBA00009226"/>
    </source>
</evidence>
<dbReference type="GO" id="GO:0009425">
    <property type="term" value="C:bacterial-type flagellum basal body"/>
    <property type="evidence" value="ECO:0007669"/>
    <property type="project" value="InterPro"/>
</dbReference>
<reference evidence="10 11" key="1">
    <citation type="submission" date="2016-10" db="EMBL/GenBank/DDBJ databases">
        <authorList>
            <person name="de Groot N.N."/>
        </authorList>
    </citation>
    <scope>NUCLEOTIDE SEQUENCE [LARGE SCALE GENOMIC DNA]</scope>
    <source>
        <strain evidence="10 11">EP1-55-1</strain>
    </source>
</reference>
<evidence type="ECO:0000313" key="11">
    <source>
        <dbReference type="Proteomes" id="UP000199227"/>
    </source>
</evidence>
<comment type="similarity">
    <text evidence="2">Belongs to the FliN/MopA/SpaO family.</text>
</comment>
<evidence type="ECO:0000256" key="5">
    <source>
        <dbReference type="ARBA" id="ARBA00022500"/>
    </source>
</evidence>
<dbReference type="GO" id="GO:0071973">
    <property type="term" value="P:bacterial-type flagellum-dependent cell motility"/>
    <property type="evidence" value="ECO:0007669"/>
    <property type="project" value="InterPro"/>
</dbReference>
<evidence type="ECO:0000256" key="4">
    <source>
        <dbReference type="ARBA" id="ARBA00022475"/>
    </source>
</evidence>
<dbReference type="Gene3D" id="2.30.330.10">
    <property type="entry name" value="SpoA-like"/>
    <property type="match status" value="1"/>
</dbReference>
<evidence type="ECO:0000256" key="3">
    <source>
        <dbReference type="ARBA" id="ARBA00021897"/>
    </source>
</evidence>
<dbReference type="InterPro" id="IPR051469">
    <property type="entry name" value="FliN/MopA/SpaO"/>
</dbReference>
<comment type="subcellular location">
    <subcellularLocation>
        <location evidence="1">Cell membrane</location>
        <topology evidence="1">Peripheral membrane protein</topology>
        <orientation evidence="1">Cytoplasmic side</orientation>
    </subcellularLocation>
</comment>
<feature type="domain" description="Flagellar motor switch protein FliN-like C-terminal" evidence="9">
    <location>
        <begin position="201"/>
        <end position="269"/>
    </location>
</feature>
<dbReference type="InterPro" id="IPR001172">
    <property type="entry name" value="FliN_T3SS_HrcQb"/>
</dbReference>
<dbReference type="RefSeq" id="WP_092910700.1">
    <property type="nucleotide sequence ID" value="NZ_CP136592.1"/>
</dbReference>
<evidence type="ECO:0000313" key="10">
    <source>
        <dbReference type="EMBL" id="SFP01003.1"/>
    </source>
</evidence>
<evidence type="ECO:0000256" key="8">
    <source>
        <dbReference type="ARBA" id="ARBA00025044"/>
    </source>
</evidence>
<name>A0A1I5LV02_9BACT</name>
<dbReference type="SUPFAM" id="SSF103039">
    <property type="entry name" value="CheC-like"/>
    <property type="match status" value="1"/>
</dbReference>
<gene>
    <name evidence="10" type="ORF">SAMN05216234_10420</name>
</gene>
<evidence type="ECO:0000256" key="6">
    <source>
        <dbReference type="ARBA" id="ARBA00022779"/>
    </source>
</evidence>
<dbReference type="PRINTS" id="PR00956">
    <property type="entry name" value="FLGMOTORFLIN"/>
</dbReference>
<dbReference type="NCBIfam" id="NF006272">
    <property type="entry name" value="PRK08432.1"/>
    <property type="match status" value="1"/>
</dbReference>
<dbReference type="OrthoDB" id="9773459at2"/>
<keyword evidence="10" id="KW-0282">Flagellum</keyword>
<protein>
    <recommendedName>
        <fullName evidence="3">Flagellar motor switch protein FliN</fullName>
    </recommendedName>
</protein>
<organism evidence="10 11">
    <name type="scientific">Hydrogenimonas thermophila</name>
    <dbReference type="NCBI Taxonomy" id="223786"/>
    <lineage>
        <taxon>Bacteria</taxon>
        <taxon>Pseudomonadati</taxon>
        <taxon>Campylobacterota</taxon>
        <taxon>Epsilonproteobacteria</taxon>
        <taxon>Campylobacterales</taxon>
        <taxon>Hydrogenimonadaceae</taxon>
        <taxon>Hydrogenimonas</taxon>
    </lineage>
</organism>
<dbReference type="EMBL" id="FOXB01000004">
    <property type="protein sequence ID" value="SFP01003.1"/>
    <property type="molecule type" value="Genomic_DNA"/>
</dbReference>
<comment type="function">
    <text evidence="8">FliM is one of three proteins (FliG, FliN, FliM) that forms the rotor-mounted switch complex (C ring), located at the base of the basal body. This complex interacts with the CheY and CheZ chemotaxis proteins, in addition to contacting components of the motor that determine the direction of flagellar rotation.</text>
</comment>
<keyword evidence="5" id="KW-0145">Chemotaxis</keyword>
<keyword evidence="10" id="KW-0966">Cell projection</keyword>
<sequence>MADWIELFSTETAATIEGLTGQRPEVSLKNKEPVTDISNIIAPMSISEVNVSGEMKGKIAVVIPPMIGTALSDMMLGGEGESKAEMDNDDLDAVKEIVSNIFGSLATAMKAQKECPDLTFEVTDIKFYNEGDEISLEGYKTLLAYQFSLGVINGIFMVLLDEVLSKLVEDESENSSSSESAEEGTVSATVHDIDMRNIGLILDVKLPLKVRIGSKKMLLKDVLSMDIGSVVELDQLANDPLEILVDDKVVAYGEVVIVDGNFGVQITHIGSKRETLEKLKG</sequence>
<dbReference type="GO" id="GO:0003774">
    <property type="term" value="F:cytoskeletal motor activity"/>
    <property type="evidence" value="ECO:0007669"/>
    <property type="project" value="InterPro"/>
</dbReference>
<dbReference type="Proteomes" id="UP000199227">
    <property type="component" value="Unassembled WGS sequence"/>
</dbReference>
<evidence type="ECO:0000256" key="1">
    <source>
        <dbReference type="ARBA" id="ARBA00004413"/>
    </source>
</evidence>
<proteinExistence type="inferred from homology"/>
<dbReference type="InterPro" id="IPR036429">
    <property type="entry name" value="SpoA-like_sf"/>
</dbReference>
<keyword evidence="10" id="KW-0969">Cilium</keyword>
<dbReference type="SUPFAM" id="SSF101801">
    <property type="entry name" value="Surface presentation of antigens (SPOA)"/>
    <property type="match status" value="1"/>
</dbReference>
<dbReference type="InterPro" id="IPR028976">
    <property type="entry name" value="CheC-like_sf"/>
</dbReference>
<dbReference type="Pfam" id="PF01052">
    <property type="entry name" value="FliMN_C"/>
    <property type="match status" value="1"/>
</dbReference>
<dbReference type="STRING" id="223786.SAMN05216234_10420"/>
<keyword evidence="6" id="KW-0283">Flagellar rotation</keyword>
<dbReference type="AlphaFoldDB" id="A0A1I5LV02"/>
<keyword evidence="7" id="KW-0472">Membrane</keyword>
<accession>A0A1I5LV02</accession>
<dbReference type="NCBIfam" id="TIGR02480">
    <property type="entry name" value="fliN"/>
    <property type="match status" value="1"/>
</dbReference>
<dbReference type="PANTHER" id="PTHR43484:SF1">
    <property type="entry name" value="FLAGELLAR MOTOR SWITCH PROTEIN FLIN"/>
    <property type="match status" value="1"/>
</dbReference>